<reference evidence="6 7" key="1">
    <citation type="journal article" date="2011" name="Syst. Appl. Microbiol.">
        <title>Defluviimonas denitrificans gen. nov., sp. nov., and Pararhodobacter aggregans gen. nov., sp. nov., non-phototrophic Rhodobacteraceae from the biofilter of a marine aquaculture.</title>
        <authorList>
            <person name="Foesel B.U."/>
            <person name="Drake H.L."/>
            <person name="Schramm A."/>
        </authorList>
    </citation>
    <scope>NUCLEOTIDE SEQUENCE [LARGE SCALE GENOMIC DNA]</scope>
    <source>
        <strain evidence="6 7">D1-19</strain>
    </source>
</reference>
<dbReference type="Pfam" id="PF00027">
    <property type="entry name" value="cNMP_binding"/>
    <property type="match status" value="1"/>
</dbReference>
<dbReference type="AlphaFoldDB" id="A0A2T7USQ9"/>
<dbReference type="InterPro" id="IPR050397">
    <property type="entry name" value="Env_Response_Regulators"/>
</dbReference>
<dbReference type="InterPro" id="IPR014710">
    <property type="entry name" value="RmlC-like_jellyroll"/>
</dbReference>
<dbReference type="Pfam" id="PF13545">
    <property type="entry name" value="HTH_Crp_2"/>
    <property type="match status" value="1"/>
</dbReference>
<keyword evidence="2" id="KW-0238">DNA-binding</keyword>
<dbReference type="CDD" id="cd00092">
    <property type="entry name" value="HTH_CRP"/>
    <property type="match status" value="1"/>
</dbReference>
<evidence type="ECO:0000313" key="7">
    <source>
        <dbReference type="Proteomes" id="UP000244810"/>
    </source>
</evidence>
<dbReference type="CDD" id="cd00038">
    <property type="entry name" value="CAP_ED"/>
    <property type="match status" value="1"/>
</dbReference>
<name>A0A2T7USQ9_9RHOB</name>
<evidence type="ECO:0000256" key="3">
    <source>
        <dbReference type="ARBA" id="ARBA00023163"/>
    </source>
</evidence>
<sequence>MPRLDESLLTHLPPFDGLSRTDIRRILDGAVSRRFEIGADIFREGEPADRFFLLLDGYIRVVRSTEAGEQITVLHIPAGQLFGIARAIGRETYPGRAVAAAECIVLCWPTGLWDDFTRQYPGFSLSTARTVGVRLGEIQSRMQELATLHVEARIATALLRLITQTGRPTEAGVEIDFPLTRQDLSEMTGTTLHTVSRLLSAWQREGVVQSQHRRITVLDRARLEACAQHRG</sequence>
<dbReference type="EMBL" id="QDDR01000004">
    <property type="protein sequence ID" value="PVE47628.1"/>
    <property type="molecule type" value="Genomic_DNA"/>
</dbReference>
<dbReference type="InterPro" id="IPR012318">
    <property type="entry name" value="HTH_CRP"/>
</dbReference>
<evidence type="ECO:0000256" key="1">
    <source>
        <dbReference type="ARBA" id="ARBA00023015"/>
    </source>
</evidence>
<feature type="domain" description="HTH crp-type" evidence="5">
    <location>
        <begin position="148"/>
        <end position="221"/>
    </location>
</feature>
<dbReference type="InterPro" id="IPR018490">
    <property type="entry name" value="cNMP-bd_dom_sf"/>
</dbReference>
<dbReference type="InterPro" id="IPR036388">
    <property type="entry name" value="WH-like_DNA-bd_sf"/>
</dbReference>
<evidence type="ECO:0000313" key="6">
    <source>
        <dbReference type="EMBL" id="PVE47628.1"/>
    </source>
</evidence>
<dbReference type="PANTHER" id="PTHR24567">
    <property type="entry name" value="CRP FAMILY TRANSCRIPTIONAL REGULATORY PROTEIN"/>
    <property type="match status" value="1"/>
</dbReference>
<dbReference type="PRINTS" id="PR00034">
    <property type="entry name" value="HTHCRP"/>
</dbReference>
<dbReference type="SMART" id="SM00419">
    <property type="entry name" value="HTH_CRP"/>
    <property type="match status" value="1"/>
</dbReference>
<dbReference type="GO" id="GO:0005829">
    <property type="term" value="C:cytosol"/>
    <property type="evidence" value="ECO:0007669"/>
    <property type="project" value="TreeGrafter"/>
</dbReference>
<dbReference type="PANTHER" id="PTHR24567:SF28">
    <property type="entry name" value="LISTERIOLYSIN REGULATORY PROTEIN"/>
    <property type="match status" value="1"/>
</dbReference>
<keyword evidence="7" id="KW-1185">Reference proteome</keyword>
<dbReference type="OrthoDB" id="3525895at2"/>
<dbReference type="Gene3D" id="2.60.120.10">
    <property type="entry name" value="Jelly Rolls"/>
    <property type="match status" value="1"/>
</dbReference>
<dbReference type="SUPFAM" id="SSF51206">
    <property type="entry name" value="cAMP-binding domain-like"/>
    <property type="match status" value="1"/>
</dbReference>
<evidence type="ECO:0000259" key="5">
    <source>
        <dbReference type="PROSITE" id="PS51063"/>
    </source>
</evidence>
<comment type="caution">
    <text evidence="6">The sequence shown here is derived from an EMBL/GenBank/DDBJ whole genome shotgun (WGS) entry which is preliminary data.</text>
</comment>
<dbReference type="Gene3D" id="1.10.10.10">
    <property type="entry name" value="Winged helix-like DNA-binding domain superfamily/Winged helix DNA-binding domain"/>
    <property type="match status" value="1"/>
</dbReference>
<dbReference type="GO" id="GO:0003700">
    <property type="term" value="F:DNA-binding transcription factor activity"/>
    <property type="evidence" value="ECO:0007669"/>
    <property type="project" value="TreeGrafter"/>
</dbReference>
<keyword evidence="3" id="KW-0804">Transcription</keyword>
<dbReference type="Proteomes" id="UP000244810">
    <property type="component" value="Unassembled WGS sequence"/>
</dbReference>
<evidence type="ECO:0000256" key="2">
    <source>
        <dbReference type="ARBA" id="ARBA00023125"/>
    </source>
</evidence>
<dbReference type="PROSITE" id="PS51063">
    <property type="entry name" value="HTH_CRP_2"/>
    <property type="match status" value="1"/>
</dbReference>
<protein>
    <submittedName>
        <fullName evidence="6">Crp/Fnr family transcriptional regulator</fullName>
    </submittedName>
</protein>
<keyword evidence="1" id="KW-0805">Transcription regulation</keyword>
<evidence type="ECO:0000259" key="4">
    <source>
        <dbReference type="PROSITE" id="PS50042"/>
    </source>
</evidence>
<dbReference type="InterPro" id="IPR036390">
    <property type="entry name" value="WH_DNA-bd_sf"/>
</dbReference>
<accession>A0A2T7USQ9</accession>
<dbReference type="SMART" id="SM00100">
    <property type="entry name" value="cNMP"/>
    <property type="match status" value="1"/>
</dbReference>
<dbReference type="SUPFAM" id="SSF46785">
    <property type="entry name" value="Winged helix' DNA-binding domain"/>
    <property type="match status" value="1"/>
</dbReference>
<dbReference type="InterPro" id="IPR000595">
    <property type="entry name" value="cNMP-bd_dom"/>
</dbReference>
<dbReference type="PROSITE" id="PS50042">
    <property type="entry name" value="CNMP_BINDING_3"/>
    <property type="match status" value="1"/>
</dbReference>
<feature type="domain" description="Cyclic nucleotide-binding" evidence="4">
    <location>
        <begin position="14"/>
        <end position="83"/>
    </location>
</feature>
<proteinExistence type="predicted"/>
<dbReference type="RefSeq" id="WP_107751000.1">
    <property type="nucleotide sequence ID" value="NZ_QBKF01000003.1"/>
</dbReference>
<gene>
    <name evidence="6" type="ORF">DDE23_09275</name>
</gene>
<organism evidence="6 7">
    <name type="scientific">Pararhodobacter aggregans</name>
    <dbReference type="NCBI Taxonomy" id="404875"/>
    <lineage>
        <taxon>Bacteria</taxon>
        <taxon>Pseudomonadati</taxon>
        <taxon>Pseudomonadota</taxon>
        <taxon>Alphaproteobacteria</taxon>
        <taxon>Rhodobacterales</taxon>
        <taxon>Paracoccaceae</taxon>
        <taxon>Pararhodobacter</taxon>
    </lineage>
</organism>
<dbReference type="GO" id="GO:0003677">
    <property type="term" value="F:DNA binding"/>
    <property type="evidence" value="ECO:0007669"/>
    <property type="project" value="UniProtKB-KW"/>
</dbReference>